<gene>
    <name evidence="4" type="ORF">CryarDRAFT_4155</name>
</gene>
<name>A0A010ZWA4_9ACTN</name>
<dbReference type="Pfam" id="PF08279">
    <property type="entry name" value="HTH_11"/>
    <property type="match status" value="1"/>
</dbReference>
<reference evidence="4 5" key="1">
    <citation type="submission" date="2013-07" db="EMBL/GenBank/DDBJ databases">
        <authorList>
            <consortium name="DOE Joint Genome Institute"/>
            <person name="Eisen J."/>
            <person name="Huntemann M."/>
            <person name="Han J."/>
            <person name="Chen A."/>
            <person name="Kyrpides N."/>
            <person name="Mavromatis K."/>
            <person name="Markowitz V."/>
            <person name="Palaniappan K."/>
            <person name="Ivanova N."/>
            <person name="Schaumberg A."/>
            <person name="Pati A."/>
            <person name="Liolios K."/>
            <person name="Nordberg H.P."/>
            <person name="Cantor M.N."/>
            <person name="Hua S.X."/>
            <person name="Woyke T."/>
        </authorList>
    </citation>
    <scope>NUCLEOTIDE SEQUENCE [LARGE SCALE GENOMIC DNA]</scope>
    <source>
        <strain evidence="4 5">DSM 44712</strain>
    </source>
</reference>
<dbReference type="PROSITE" id="PS51000">
    <property type="entry name" value="HTH_DEOR_2"/>
    <property type="match status" value="1"/>
</dbReference>
<dbReference type="GO" id="GO:0003700">
    <property type="term" value="F:DNA-binding transcription factor activity"/>
    <property type="evidence" value="ECO:0007669"/>
    <property type="project" value="InterPro"/>
</dbReference>
<dbReference type="InterPro" id="IPR026881">
    <property type="entry name" value="WYL_dom"/>
</dbReference>
<keyword evidence="5" id="KW-1185">Reference proteome</keyword>
<accession>A0A010ZWA4</accession>
<evidence type="ECO:0000256" key="2">
    <source>
        <dbReference type="ARBA" id="ARBA00023163"/>
    </source>
</evidence>
<evidence type="ECO:0000313" key="4">
    <source>
        <dbReference type="EMBL" id="EXG82949.1"/>
    </source>
</evidence>
<dbReference type="InterPro" id="IPR036390">
    <property type="entry name" value="WH_DNA-bd_sf"/>
</dbReference>
<proteinExistence type="predicted"/>
<dbReference type="RefSeq" id="WP_051570708.1">
    <property type="nucleotide sequence ID" value="NZ_KK073874.1"/>
</dbReference>
<dbReference type="PROSITE" id="PS52050">
    <property type="entry name" value="WYL"/>
    <property type="match status" value="1"/>
</dbReference>
<dbReference type="Proteomes" id="UP000021053">
    <property type="component" value="Unassembled WGS sequence"/>
</dbReference>
<dbReference type="PANTHER" id="PTHR34580:SF3">
    <property type="entry name" value="PROTEIN PAFB"/>
    <property type="match status" value="1"/>
</dbReference>
<evidence type="ECO:0000313" key="5">
    <source>
        <dbReference type="Proteomes" id="UP000021053"/>
    </source>
</evidence>
<keyword evidence="2" id="KW-0804">Transcription</keyword>
<dbReference type="Gene3D" id="1.10.10.10">
    <property type="entry name" value="Winged helix-like DNA-binding domain superfamily/Winged helix DNA-binding domain"/>
    <property type="match status" value="1"/>
</dbReference>
<dbReference type="Pfam" id="PF13280">
    <property type="entry name" value="WYL"/>
    <property type="match status" value="1"/>
</dbReference>
<dbReference type="EMBL" id="JFBT01000001">
    <property type="protein sequence ID" value="EXG82949.1"/>
    <property type="molecule type" value="Genomic_DNA"/>
</dbReference>
<organism evidence="4 5">
    <name type="scientific">Cryptosporangium arvum DSM 44712</name>
    <dbReference type="NCBI Taxonomy" id="927661"/>
    <lineage>
        <taxon>Bacteria</taxon>
        <taxon>Bacillati</taxon>
        <taxon>Actinomycetota</taxon>
        <taxon>Actinomycetes</taxon>
        <taxon>Cryptosporangiales</taxon>
        <taxon>Cryptosporangiaceae</taxon>
        <taxon>Cryptosporangium</taxon>
    </lineage>
</organism>
<sequence>MARPTARVLSLLELLQSGGVRTVGELAGRLGVDERTVRRYVQHLVDLDVPVESVRGRYGGYRLARGHRLPPLMFSEDEALAVLLSLATARTGDTAQETARAKLRRVLPAPLARRLAAVLDSVSWTAPVAAPTPDSEILLPLAAAVRDHLPVRLAYTTADGRRSERTLHPHALVVHNDHWYVTGAADGEDRVLRLDRIASVRTGPGTFTPPEHRDPAEHLLHRLATVPYRHHVRLRVHATPAQVRRRLPPGLALVHDRGDHLDVELRVESLDWLPAVLASLDAPFTVERPAELRDLVAAFADRLRAYATGDTPAAPPGDAESHRTGR</sequence>
<dbReference type="InterPro" id="IPR028349">
    <property type="entry name" value="PafC-like"/>
</dbReference>
<dbReference type="InterPro" id="IPR057727">
    <property type="entry name" value="WCX_dom"/>
</dbReference>
<dbReference type="InterPro" id="IPR013196">
    <property type="entry name" value="HTH_11"/>
</dbReference>
<dbReference type="HOGENOM" id="CLU_041141_1_1_11"/>
<dbReference type="SUPFAM" id="SSF46785">
    <property type="entry name" value="Winged helix' DNA-binding domain"/>
    <property type="match status" value="1"/>
</dbReference>
<dbReference type="PATRIC" id="fig|927661.3.peg.4128"/>
<dbReference type="InterPro" id="IPR001034">
    <property type="entry name" value="DeoR_HTH"/>
</dbReference>
<dbReference type="Pfam" id="PF25583">
    <property type="entry name" value="WCX"/>
    <property type="match status" value="1"/>
</dbReference>
<dbReference type="InterPro" id="IPR051534">
    <property type="entry name" value="CBASS_pafABC_assoc_protein"/>
</dbReference>
<dbReference type="PIRSF" id="PIRSF016838">
    <property type="entry name" value="PafC"/>
    <property type="match status" value="1"/>
</dbReference>
<evidence type="ECO:0000256" key="1">
    <source>
        <dbReference type="ARBA" id="ARBA00023015"/>
    </source>
</evidence>
<feature type="domain" description="HTH deoR-type" evidence="3">
    <location>
        <begin position="4"/>
        <end position="63"/>
    </location>
</feature>
<comment type="caution">
    <text evidence="4">The sequence shown here is derived from an EMBL/GenBank/DDBJ whole genome shotgun (WGS) entry which is preliminary data.</text>
</comment>
<dbReference type="PANTHER" id="PTHR34580">
    <property type="match status" value="1"/>
</dbReference>
<dbReference type="OrthoDB" id="3616433at2"/>
<keyword evidence="1" id="KW-0805">Transcription regulation</keyword>
<evidence type="ECO:0000259" key="3">
    <source>
        <dbReference type="PROSITE" id="PS51000"/>
    </source>
</evidence>
<dbReference type="AlphaFoldDB" id="A0A010ZWA4"/>
<dbReference type="InterPro" id="IPR036388">
    <property type="entry name" value="WH-like_DNA-bd_sf"/>
</dbReference>
<protein>
    <submittedName>
        <fullName evidence="4">Putative transcriptional regulator</fullName>
    </submittedName>
</protein>